<feature type="transmembrane region" description="Helical" evidence="1">
    <location>
        <begin position="21"/>
        <end position="40"/>
    </location>
</feature>
<dbReference type="InterPro" id="IPR018037">
    <property type="entry name" value="FixH_proteobacterial"/>
</dbReference>
<comment type="caution">
    <text evidence="2">The sequence shown here is derived from an EMBL/GenBank/DDBJ whole genome shotgun (WGS) entry which is preliminary data.</text>
</comment>
<protein>
    <submittedName>
        <fullName evidence="2">FixH family protein</fullName>
    </submittedName>
</protein>
<proteinExistence type="predicted"/>
<reference evidence="2" key="1">
    <citation type="submission" date="2022-03" db="EMBL/GenBank/DDBJ databases">
        <title>Fererhizobium litorale gen. nov., sp. nov., isolated from sandy sediments of the Sea of Japan seashore.</title>
        <authorList>
            <person name="Romanenko L."/>
            <person name="Kurilenko V."/>
            <person name="Otstavnykh N."/>
            <person name="Svetashev V."/>
            <person name="Tekutyeva L."/>
            <person name="Isaeva M."/>
            <person name="Mikhailov V."/>
        </authorList>
    </citation>
    <scope>NUCLEOTIDE SEQUENCE</scope>
    <source>
        <strain evidence="2">KMM 9576</strain>
    </source>
</reference>
<keyword evidence="1" id="KW-0472">Membrane</keyword>
<sequence>MKTVHDRQSDFRFTGWHMLGVMMLFFGTIISVNLVMAWYATHSWSGLVVQNTYVVSQQFNAKAAAAKAMAATGITGKLDLDGRSIRYVLTHPETGPVAADEVAIRFRRPVGEHQDFTLTMNREGQGVFTAEHQILAGQWIVETTSRRDGEIIMHEAVRIHVRGERK</sequence>
<evidence type="ECO:0000313" key="3">
    <source>
        <dbReference type="Proteomes" id="UP001161580"/>
    </source>
</evidence>
<keyword evidence="3" id="KW-1185">Reference proteome</keyword>
<dbReference type="Proteomes" id="UP001161580">
    <property type="component" value="Unassembled WGS sequence"/>
</dbReference>
<dbReference type="AlphaFoldDB" id="A0AAE3QGM1"/>
<dbReference type="Pfam" id="PF05751">
    <property type="entry name" value="FixH"/>
    <property type="match status" value="1"/>
</dbReference>
<gene>
    <name evidence="2" type="ORF">MRS75_15725</name>
</gene>
<keyword evidence="1" id="KW-1133">Transmembrane helix</keyword>
<dbReference type="InterPro" id="IPR008620">
    <property type="entry name" value="FixH"/>
</dbReference>
<dbReference type="EMBL" id="JALDYZ010000008">
    <property type="protein sequence ID" value="MDI7923528.1"/>
    <property type="molecule type" value="Genomic_DNA"/>
</dbReference>
<organism evidence="2 3">
    <name type="scientific">Ferirhizobium litorale</name>
    <dbReference type="NCBI Taxonomy" id="2927786"/>
    <lineage>
        <taxon>Bacteria</taxon>
        <taxon>Pseudomonadati</taxon>
        <taxon>Pseudomonadota</taxon>
        <taxon>Alphaproteobacteria</taxon>
        <taxon>Hyphomicrobiales</taxon>
        <taxon>Rhizobiaceae</taxon>
        <taxon>Ferirhizobium</taxon>
    </lineage>
</organism>
<accession>A0AAE3QGM1</accession>
<dbReference type="PIRSF" id="PIRSF011386">
    <property type="entry name" value="FixH"/>
    <property type="match status" value="1"/>
</dbReference>
<dbReference type="RefSeq" id="WP_311787889.1">
    <property type="nucleotide sequence ID" value="NZ_JALDYY010000012.1"/>
</dbReference>
<keyword evidence="1" id="KW-0812">Transmembrane</keyword>
<name>A0AAE3QGM1_9HYPH</name>
<evidence type="ECO:0000256" key="1">
    <source>
        <dbReference type="SAM" id="Phobius"/>
    </source>
</evidence>
<evidence type="ECO:0000313" key="2">
    <source>
        <dbReference type="EMBL" id="MDI7923528.1"/>
    </source>
</evidence>